<keyword evidence="2" id="KW-0732">Signal</keyword>
<organism evidence="3">
    <name type="scientific">Trypanosoma vivax (strain Y486)</name>
    <dbReference type="NCBI Taxonomy" id="1055687"/>
    <lineage>
        <taxon>Eukaryota</taxon>
        <taxon>Discoba</taxon>
        <taxon>Euglenozoa</taxon>
        <taxon>Kinetoplastea</taxon>
        <taxon>Metakinetoplastina</taxon>
        <taxon>Trypanosomatida</taxon>
        <taxon>Trypanosomatidae</taxon>
        <taxon>Trypanosoma</taxon>
        <taxon>Duttonella</taxon>
    </lineage>
</organism>
<feature type="transmembrane region" description="Helical" evidence="1">
    <location>
        <begin position="251"/>
        <end position="274"/>
    </location>
</feature>
<feature type="chain" id="PRO_5003409877" evidence="2">
    <location>
        <begin position="34"/>
        <end position="606"/>
    </location>
</feature>
<feature type="transmembrane region" description="Helical" evidence="1">
    <location>
        <begin position="115"/>
        <end position="137"/>
    </location>
</feature>
<protein>
    <submittedName>
        <fullName evidence="3">Uncharacterized protein</fullName>
    </submittedName>
</protein>
<feature type="transmembrane region" description="Helical" evidence="1">
    <location>
        <begin position="216"/>
        <end position="239"/>
    </location>
</feature>
<keyword evidence="1" id="KW-0812">Transmembrane</keyword>
<dbReference type="EMBL" id="HE573024">
    <property type="protein sequence ID" value="CCC50028.1"/>
    <property type="molecule type" value="Genomic_DNA"/>
</dbReference>
<dbReference type="PANTHER" id="PTHR39669:SF2">
    <property type="entry name" value="MEMBRANE-ASSOCIATED PROTEIN"/>
    <property type="match status" value="1"/>
</dbReference>
<dbReference type="VEuPathDB" id="TriTrypDB:TvY486_0806350"/>
<reference evidence="3" key="1">
    <citation type="journal article" date="2012" name="Proc. Natl. Acad. Sci. U.S.A.">
        <title>Antigenic diversity is generated by distinct evolutionary mechanisms in African trypanosome species.</title>
        <authorList>
            <person name="Jackson A.P."/>
            <person name="Berry A."/>
            <person name="Aslett M."/>
            <person name="Allison H.C."/>
            <person name="Burton P."/>
            <person name="Vavrova-Anderson J."/>
            <person name="Brown R."/>
            <person name="Browne H."/>
            <person name="Corton N."/>
            <person name="Hauser H."/>
            <person name="Gamble J."/>
            <person name="Gilderthorp R."/>
            <person name="Marcello L."/>
            <person name="McQuillan J."/>
            <person name="Otto T.D."/>
            <person name="Quail M.A."/>
            <person name="Sanders M.J."/>
            <person name="van Tonder A."/>
            <person name="Ginger M.L."/>
            <person name="Field M.C."/>
            <person name="Barry J.D."/>
            <person name="Hertz-Fowler C."/>
            <person name="Berriman M."/>
        </authorList>
    </citation>
    <scope>NUCLEOTIDE SEQUENCE</scope>
    <source>
        <strain evidence="3">Y486</strain>
    </source>
</reference>
<dbReference type="PANTHER" id="PTHR39669">
    <property type="entry name" value="MEMBRANE-ASSOCIATED PROTEIN"/>
    <property type="match status" value="1"/>
</dbReference>
<feature type="signal peptide" evidence="2">
    <location>
        <begin position="1"/>
        <end position="33"/>
    </location>
</feature>
<evidence type="ECO:0000313" key="3">
    <source>
        <dbReference type="EMBL" id="CCC50028.1"/>
    </source>
</evidence>
<gene>
    <name evidence="3" type="ORF">TVY486_0806350</name>
</gene>
<name>G0TZK0_TRYVY</name>
<dbReference type="AlphaFoldDB" id="G0TZK0"/>
<evidence type="ECO:0000256" key="1">
    <source>
        <dbReference type="SAM" id="Phobius"/>
    </source>
</evidence>
<sequence length="606" mass="64774">MRMRPVRATPLSLALALAALLLLCVAVPHTASAHSSLGCETVWEAPSKDNDILLCMTDVNRIKSQWRHYVFPALAVLLFVLVLVIFPLFFLCTLCASTCGTPPTEDEGKGSRCCLWMWIIYTLMWGFGVALFVIVGAKTMADAAVGTMNNTEIPLNFARGVKHTVEDLVQNQTVGDSQFSVPNLDLSAFDNVEELVNESMKQPRELLDKYVKYVPMVSYGVGALPIVLMSLVALVAFCRCCVPCLPLVLSWVYWAFGVVFSLLAIVMVVLAYVFSTLCGEIAAHNERDPGLLQWYLVPFCESTVNFGSIRNRINTAEKDVAGIACENLLKYCDRNNTGVGDLVSNVLSKFVGNPDEVKKLLAKLPPGTLPSGVDPSAIAQGGPLPEAVSELLSNGADVNTLATLASGGGLPPSLPGGLPGGLPGRFPGALPNAIPGIGAVTATTASDPLGPLTSVLGNVKLLYCGRNITNKTDCDGFTKTASVLDDTKVKSFAGVCPENGKACTLLECSKKCKREEAKNISKKVVAGGELLRKAGVVLTRVRPLLECNFVIDLLLNVLSHCNDLASSAALLGAGFFLGGLMFACAIYVMLRGACVWRTRYDKGQPF</sequence>
<evidence type="ECO:0000256" key="2">
    <source>
        <dbReference type="SAM" id="SignalP"/>
    </source>
</evidence>
<accession>G0TZK0</accession>
<keyword evidence="1" id="KW-0472">Membrane</keyword>
<keyword evidence="1" id="KW-1133">Transmembrane helix</keyword>
<feature type="transmembrane region" description="Helical" evidence="1">
    <location>
        <begin position="69"/>
        <end position="94"/>
    </location>
</feature>
<feature type="transmembrane region" description="Helical" evidence="1">
    <location>
        <begin position="568"/>
        <end position="590"/>
    </location>
</feature>
<proteinExistence type="predicted"/>